<accession>A0A448ZKB8</accession>
<proteinExistence type="predicted"/>
<gene>
    <name evidence="1" type="ORF">PSNMU_V1.4_AUG-EV-PASAV3_0093040</name>
</gene>
<protein>
    <submittedName>
        <fullName evidence="1">Uncharacterized protein</fullName>
    </submittedName>
</protein>
<evidence type="ECO:0000313" key="1">
    <source>
        <dbReference type="EMBL" id="VEU42468.1"/>
    </source>
</evidence>
<evidence type="ECO:0000313" key="2">
    <source>
        <dbReference type="Proteomes" id="UP000291116"/>
    </source>
</evidence>
<dbReference type="AlphaFoldDB" id="A0A448ZKB8"/>
<dbReference type="Proteomes" id="UP000291116">
    <property type="component" value="Unassembled WGS sequence"/>
</dbReference>
<reference evidence="1 2" key="1">
    <citation type="submission" date="2019-01" db="EMBL/GenBank/DDBJ databases">
        <authorList>
            <person name="Ferrante I. M."/>
        </authorList>
    </citation>
    <scope>NUCLEOTIDE SEQUENCE [LARGE SCALE GENOMIC DNA]</scope>
    <source>
        <strain evidence="1 2">B856</strain>
    </source>
</reference>
<name>A0A448ZKB8_9STRA</name>
<dbReference type="EMBL" id="CAACVS010000441">
    <property type="protein sequence ID" value="VEU42468.1"/>
    <property type="molecule type" value="Genomic_DNA"/>
</dbReference>
<organism evidence="1 2">
    <name type="scientific">Pseudo-nitzschia multistriata</name>
    <dbReference type="NCBI Taxonomy" id="183589"/>
    <lineage>
        <taxon>Eukaryota</taxon>
        <taxon>Sar</taxon>
        <taxon>Stramenopiles</taxon>
        <taxon>Ochrophyta</taxon>
        <taxon>Bacillariophyta</taxon>
        <taxon>Bacillariophyceae</taxon>
        <taxon>Bacillariophycidae</taxon>
        <taxon>Bacillariales</taxon>
        <taxon>Bacillariaceae</taxon>
        <taxon>Pseudo-nitzschia</taxon>
    </lineage>
</organism>
<sequence length="123" mass="13696">MHAGFVGRWEGLADKVGNNAFLVADGVENAFGADHFLMENIEYVNSIGKFRPRHELEVGPHGSVDSVQDLFELFEPGPLDLRVQRIIIVPGHGCAGVAYFRRSFNDIVVVLDDEVQARFNKLD</sequence>
<keyword evidence="2" id="KW-1185">Reference proteome</keyword>